<evidence type="ECO:0000256" key="1">
    <source>
        <dbReference type="ARBA" id="ARBA00008791"/>
    </source>
</evidence>
<evidence type="ECO:0000313" key="5">
    <source>
        <dbReference type="Proteomes" id="UP000245639"/>
    </source>
</evidence>
<comment type="caution">
    <text evidence="4">The sequence shown here is derived from an EMBL/GenBank/DDBJ whole genome shotgun (WGS) entry which is preliminary data.</text>
</comment>
<dbReference type="InterPro" id="IPR014729">
    <property type="entry name" value="Rossmann-like_a/b/a_fold"/>
</dbReference>
<dbReference type="InterPro" id="IPR006015">
    <property type="entry name" value="Universal_stress_UspA"/>
</dbReference>
<reference evidence="4 5" key="1">
    <citation type="submission" date="2018-04" db="EMBL/GenBank/DDBJ databases">
        <title>Genomic Encyclopedia of Type Strains, Phase IV (KMG-IV): sequencing the most valuable type-strain genomes for metagenomic binning, comparative biology and taxonomic classification.</title>
        <authorList>
            <person name="Goeker M."/>
        </authorList>
    </citation>
    <scope>NUCLEOTIDE SEQUENCE [LARGE SCALE GENOMIC DNA]</scope>
    <source>
        <strain evidence="4 5">DSM 45771</strain>
    </source>
</reference>
<comment type="similarity">
    <text evidence="1">Belongs to the universal stress protein A family.</text>
</comment>
<dbReference type="OrthoDB" id="6174426at2"/>
<dbReference type="AlphaFoldDB" id="A0A2U1F2F8"/>
<dbReference type="PANTHER" id="PTHR46553">
    <property type="entry name" value="ADENINE NUCLEOTIDE ALPHA HYDROLASES-LIKE SUPERFAMILY PROTEIN"/>
    <property type="match status" value="1"/>
</dbReference>
<dbReference type="RefSeq" id="WP_133251999.1">
    <property type="nucleotide sequence ID" value="NZ_QEKW01000013.1"/>
</dbReference>
<dbReference type="PANTHER" id="PTHR46553:SF3">
    <property type="entry name" value="ADENINE NUCLEOTIDE ALPHA HYDROLASES-LIKE SUPERFAMILY PROTEIN"/>
    <property type="match status" value="1"/>
</dbReference>
<dbReference type="Gene3D" id="3.40.50.620">
    <property type="entry name" value="HUPs"/>
    <property type="match status" value="1"/>
</dbReference>
<organism evidence="4 5">
    <name type="scientific">Actinomycetospora cinnamomea</name>
    <dbReference type="NCBI Taxonomy" id="663609"/>
    <lineage>
        <taxon>Bacteria</taxon>
        <taxon>Bacillati</taxon>
        <taxon>Actinomycetota</taxon>
        <taxon>Actinomycetes</taxon>
        <taxon>Pseudonocardiales</taxon>
        <taxon>Pseudonocardiaceae</taxon>
        <taxon>Actinomycetospora</taxon>
    </lineage>
</organism>
<accession>A0A2U1F2F8</accession>
<feature type="domain" description="UspA" evidence="3">
    <location>
        <begin position="40"/>
        <end position="185"/>
    </location>
</feature>
<evidence type="ECO:0000313" key="4">
    <source>
        <dbReference type="EMBL" id="PVZ06319.1"/>
    </source>
</evidence>
<dbReference type="Pfam" id="PF00582">
    <property type="entry name" value="Usp"/>
    <property type="match status" value="1"/>
</dbReference>
<dbReference type="PRINTS" id="PR01438">
    <property type="entry name" value="UNVRSLSTRESS"/>
</dbReference>
<dbReference type="SUPFAM" id="SSF52402">
    <property type="entry name" value="Adenine nucleotide alpha hydrolases-like"/>
    <property type="match status" value="1"/>
</dbReference>
<dbReference type="Proteomes" id="UP000245639">
    <property type="component" value="Unassembled WGS sequence"/>
</dbReference>
<name>A0A2U1F2F8_9PSEU</name>
<dbReference type="EMBL" id="QEKW01000013">
    <property type="protein sequence ID" value="PVZ06319.1"/>
    <property type="molecule type" value="Genomic_DNA"/>
</dbReference>
<gene>
    <name evidence="4" type="ORF">C8D89_11357</name>
</gene>
<dbReference type="InterPro" id="IPR006016">
    <property type="entry name" value="UspA"/>
</dbReference>
<keyword evidence="5" id="KW-1185">Reference proteome</keyword>
<evidence type="ECO:0000259" key="3">
    <source>
        <dbReference type="Pfam" id="PF00582"/>
    </source>
</evidence>
<proteinExistence type="inferred from homology"/>
<feature type="compositionally biased region" description="Low complexity" evidence="2">
    <location>
        <begin position="16"/>
        <end position="33"/>
    </location>
</feature>
<feature type="region of interest" description="Disordered" evidence="2">
    <location>
        <begin position="1"/>
        <end position="34"/>
    </location>
</feature>
<evidence type="ECO:0000256" key="2">
    <source>
        <dbReference type="SAM" id="MobiDB-lite"/>
    </source>
</evidence>
<sequence length="193" mass="19555">MTTTGDVAGDVKEDATGTATELAEAATTAAPDVDGGRRDQRVVVGLDDSVGARAALRHALAEARRRDATLEVVTAFVSPEQLAAIVGIPIAVERAEVAAAAEAAARAVVDEVLAADRVEHPGVSEPPVVVRAVAGDPGPVLTAASTGAARLVLGHRGRGLAATATLGSVGWWCLRHATCPVTVVPPAGRRRLS</sequence>
<protein>
    <submittedName>
        <fullName evidence="4">Nucleotide-binding universal stress UspA family protein</fullName>
    </submittedName>
</protein>